<dbReference type="Proteomes" id="UP000827092">
    <property type="component" value="Unassembled WGS sequence"/>
</dbReference>
<proteinExistence type="predicted"/>
<evidence type="ECO:0000313" key="3">
    <source>
        <dbReference type="Proteomes" id="UP000827092"/>
    </source>
</evidence>
<gene>
    <name evidence="2" type="ORF">JTE90_026999</name>
</gene>
<feature type="compositionally biased region" description="Polar residues" evidence="1">
    <location>
        <begin position="1"/>
        <end position="10"/>
    </location>
</feature>
<dbReference type="EMBL" id="JAFNEN010000126">
    <property type="protein sequence ID" value="KAG8193255.1"/>
    <property type="molecule type" value="Genomic_DNA"/>
</dbReference>
<evidence type="ECO:0000256" key="1">
    <source>
        <dbReference type="SAM" id="MobiDB-lite"/>
    </source>
</evidence>
<comment type="caution">
    <text evidence="2">The sequence shown here is derived from an EMBL/GenBank/DDBJ whole genome shotgun (WGS) entry which is preliminary data.</text>
</comment>
<feature type="region of interest" description="Disordered" evidence="1">
    <location>
        <begin position="1"/>
        <end position="21"/>
    </location>
</feature>
<dbReference type="AlphaFoldDB" id="A0AAV6V976"/>
<sequence length="80" mass="9315">MGKISGVSSKRNQRPTREPRRIIWEPMPHKVKVSLTYNLEEVRPEGNKPQHPSDHLRLRMRTKPAFESSAGLFQKTHVTQ</sequence>
<accession>A0AAV6V976</accession>
<protein>
    <submittedName>
        <fullName evidence="2">Uncharacterized protein</fullName>
    </submittedName>
</protein>
<keyword evidence="3" id="KW-1185">Reference proteome</keyword>
<name>A0AAV6V976_9ARAC</name>
<evidence type="ECO:0000313" key="2">
    <source>
        <dbReference type="EMBL" id="KAG8193255.1"/>
    </source>
</evidence>
<reference evidence="2 3" key="1">
    <citation type="journal article" date="2022" name="Nat. Ecol. Evol.">
        <title>A masculinizing supergene underlies an exaggerated male reproductive morph in a spider.</title>
        <authorList>
            <person name="Hendrickx F."/>
            <person name="De Corte Z."/>
            <person name="Sonet G."/>
            <person name="Van Belleghem S.M."/>
            <person name="Kostlbacher S."/>
            <person name="Vangestel C."/>
        </authorList>
    </citation>
    <scope>NUCLEOTIDE SEQUENCE [LARGE SCALE GENOMIC DNA]</scope>
    <source>
        <strain evidence="2">W744_W776</strain>
    </source>
</reference>
<organism evidence="2 3">
    <name type="scientific">Oedothorax gibbosus</name>
    <dbReference type="NCBI Taxonomy" id="931172"/>
    <lineage>
        <taxon>Eukaryota</taxon>
        <taxon>Metazoa</taxon>
        <taxon>Ecdysozoa</taxon>
        <taxon>Arthropoda</taxon>
        <taxon>Chelicerata</taxon>
        <taxon>Arachnida</taxon>
        <taxon>Araneae</taxon>
        <taxon>Araneomorphae</taxon>
        <taxon>Entelegynae</taxon>
        <taxon>Araneoidea</taxon>
        <taxon>Linyphiidae</taxon>
        <taxon>Erigoninae</taxon>
        <taxon>Oedothorax</taxon>
    </lineage>
</organism>